<evidence type="ECO:0000313" key="1">
    <source>
        <dbReference type="EMBL" id="QSS56446.1"/>
    </source>
</evidence>
<dbReference type="EMBL" id="CP069106">
    <property type="protein sequence ID" value="QSS56446.1"/>
    <property type="molecule type" value="Genomic_DNA"/>
</dbReference>
<evidence type="ECO:0000313" key="2">
    <source>
        <dbReference type="Proteomes" id="UP000663419"/>
    </source>
</evidence>
<gene>
    <name evidence="1" type="ORF">I7I53_04659</name>
</gene>
<dbReference type="AlphaFoldDB" id="A0A8A1LQY8"/>
<sequence>MPVAPQSPTQLARLRGKGFFRSPSSHSPPSHSFPVCGSLVPTPITSAILTIATPLSPTPTRLGSPLNVSANNSASAAARRTIMRLISISCSVRRINMACRRIPRQLELSRKMMDRRLYM</sequence>
<organism evidence="1 2">
    <name type="scientific">Ajellomyces capsulatus (strain H88)</name>
    <name type="common">Darling's disease fungus</name>
    <name type="synonym">Histoplasma capsulatum</name>
    <dbReference type="NCBI Taxonomy" id="544711"/>
    <lineage>
        <taxon>Eukaryota</taxon>
        <taxon>Fungi</taxon>
        <taxon>Dikarya</taxon>
        <taxon>Ascomycota</taxon>
        <taxon>Pezizomycotina</taxon>
        <taxon>Eurotiomycetes</taxon>
        <taxon>Eurotiomycetidae</taxon>
        <taxon>Onygenales</taxon>
        <taxon>Ajellomycetaceae</taxon>
        <taxon>Histoplasma</taxon>
    </lineage>
</organism>
<name>A0A8A1LQY8_AJEC8</name>
<protein>
    <submittedName>
        <fullName evidence="1">Uncharacterized protein</fullName>
    </submittedName>
</protein>
<dbReference type="VEuPathDB" id="FungiDB:I7I53_04659"/>
<reference evidence="1" key="1">
    <citation type="submission" date="2021-01" db="EMBL/GenBank/DDBJ databases">
        <title>Chromosome-level genome assembly of a human fungal pathogen reveals clustering of transcriptionally co-regulated genes.</title>
        <authorList>
            <person name="Voorhies M."/>
            <person name="Cohen S."/>
            <person name="Shea T.P."/>
            <person name="Petrus S."/>
            <person name="Munoz J.F."/>
            <person name="Poplawski S."/>
            <person name="Goldman W.E."/>
            <person name="Michael T."/>
            <person name="Cuomo C.A."/>
            <person name="Sil A."/>
            <person name="Beyhan S."/>
        </authorList>
    </citation>
    <scope>NUCLEOTIDE SEQUENCE</scope>
    <source>
        <strain evidence="1">H88</strain>
    </source>
</reference>
<accession>A0A8A1LQY8</accession>
<proteinExistence type="predicted"/>
<dbReference type="Proteomes" id="UP000663419">
    <property type="component" value="Chromosome 5"/>
</dbReference>